<accession>A0A4R1BDP2</accession>
<organism evidence="2 3">
    <name type="scientific">Parasulfuritortus cantonensis</name>
    <dbReference type="NCBI Taxonomy" id="2528202"/>
    <lineage>
        <taxon>Bacteria</taxon>
        <taxon>Pseudomonadati</taxon>
        <taxon>Pseudomonadota</taxon>
        <taxon>Betaproteobacteria</taxon>
        <taxon>Nitrosomonadales</taxon>
        <taxon>Thiobacillaceae</taxon>
        <taxon>Parasulfuritortus</taxon>
    </lineage>
</organism>
<comment type="caution">
    <text evidence="2">The sequence shown here is derived from an EMBL/GenBank/DDBJ whole genome shotgun (WGS) entry which is preliminary data.</text>
</comment>
<evidence type="ECO:0000313" key="2">
    <source>
        <dbReference type="EMBL" id="TCJ15200.1"/>
    </source>
</evidence>
<proteinExistence type="predicted"/>
<keyword evidence="1" id="KW-1133">Transmembrane helix</keyword>
<dbReference type="Proteomes" id="UP000295443">
    <property type="component" value="Unassembled WGS sequence"/>
</dbReference>
<keyword evidence="1" id="KW-0472">Membrane</keyword>
<dbReference type="OrthoDB" id="8910872at2"/>
<dbReference type="AlphaFoldDB" id="A0A4R1BDP2"/>
<feature type="transmembrane region" description="Helical" evidence="1">
    <location>
        <begin position="62"/>
        <end position="83"/>
    </location>
</feature>
<keyword evidence="1" id="KW-0812">Transmembrane</keyword>
<evidence type="ECO:0008006" key="4">
    <source>
        <dbReference type="Google" id="ProtNLM"/>
    </source>
</evidence>
<gene>
    <name evidence="2" type="ORF">EZJ19_07785</name>
</gene>
<protein>
    <recommendedName>
        <fullName evidence="4">DUF1640 domain-containing protein</fullName>
    </recommendedName>
</protein>
<dbReference type="RefSeq" id="WP_131446313.1">
    <property type="nucleotide sequence ID" value="NZ_SJZB01000029.1"/>
</dbReference>
<keyword evidence="3" id="KW-1185">Reference proteome</keyword>
<reference evidence="2 3" key="1">
    <citation type="submission" date="2019-03" db="EMBL/GenBank/DDBJ databases">
        <title>Genome sequence of Thiobacillaceae bacterium LSR1, a sulfur-oxidizing bacterium isolated from freshwater sediment.</title>
        <authorList>
            <person name="Li S."/>
        </authorList>
    </citation>
    <scope>NUCLEOTIDE SEQUENCE [LARGE SCALE GENOMIC DNA]</scope>
    <source>
        <strain evidence="2 3">LSR1</strain>
    </source>
</reference>
<evidence type="ECO:0000256" key="1">
    <source>
        <dbReference type="SAM" id="Phobius"/>
    </source>
</evidence>
<sequence>MQAATALSIIEAFEAVNIPHDKARAVVEALEKEMFDQLATKTDLALMQASINAKFDVLSRDLTIRLGVMLTVAVGVVATLVQLF</sequence>
<evidence type="ECO:0000313" key="3">
    <source>
        <dbReference type="Proteomes" id="UP000295443"/>
    </source>
</evidence>
<name>A0A4R1BDP2_9PROT</name>
<dbReference type="EMBL" id="SJZB01000029">
    <property type="protein sequence ID" value="TCJ15200.1"/>
    <property type="molecule type" value="Genomic_DNA"/>
</dbReference>